<evidence type="ECO:0000313" key="2">
    <source>
        <dbReference type="EMBL" id="CAG6560163.1"/>
    </source>
</evidence>
<evidence type="ECO:0000256" key="1">
    <source>
        <dbReference type="SAM" id="MobiDB-lite"/>
    </source>
</evidence>
<sequence>MFGGVCERRVKGGCQTEMFCLTTIIVKLTGLSHKQNKGKGSVASAQRAKQNGAKKEIKKTQNQDLKPFLYTHITLMACSFLGGRKCERKRRISTVAESFVGWRHGKLKLLLLFRKRSFRPTLFPR</sequence>
<accession>A0A8D8IX70</accession>
<dbReference type="EMBL" id="HBUE01263176">
    <property type="protein sequence ID" value="CAG6560163.1"/>
    <property type="molecule type" value="Transcribed_RNA"/>
</dbReference>
<feature type="region of interest" description="Disordered" evidence="1">
    <location>
        <begin position="34"/>
        <end position="59"/>
    </location>
</feature>
<dbReference type="EMBL" id="HBUE01158049">
    <property type="protein sequence ID" value="CAG6508807.1"/>
    <property type="molecule type" value="Transcribed_RNA"/>
</dbReference>
<organism evidence="2">
    <name type="scientific">Culex pipiens</name>
    <name type="common">House mosquito</name>
    <dbReference type="NCBI Taxonomy" id="7175"/>
    <lineage>
        <taxon>Eukaryota</taxon>
        <taxon>Metazoa</taxon>
        <taxon>Ecdysozoa</taxon>
        <taxon>Arthropoda</taxon>
        <taxon>Hexapoda</taxon>
        <taxon>Insecta</taxon>
        <taxon>Pterygota</taxon>
        <taxon>Neoptera</taxon>
        <taxon>Endopterygota</taxon>
        <taxon>Diptera</taxon>
        <taxon>Nematocera</taxon>
        <taxon>Culicoidea</taxon>
        <taxon>Culicidae</taxon>
        <taxon>Culicinae</taxon>
        <taxon>Culicini</taxon>
        <taxon>Culex</taxon>
        <taxon>Culex</taxon>
    </lineage>
</organism>
<proteinExistence type="predicted"/>
<protein>
    <submittedName>
        <fullName evidence="2">(northern house mosquito) hypothetical protein</fullName>
    </submittedName>
</protein>
<name>A0A8D8IX70_CULPI</name>
<dbReference type="AlphaFoldDB" id="A0A8D8IX70"/>
<reference evidence="2" key="1">
    <citation type="submission" date="2021-05" db="EMBL/GenBank/DDBJ databases">
        <authorList>
            <person name="Alioto T."/>
            <person name="Alioto T."/>
            <person name="Gomez Garrido J."/>
        </authorList>
    </citation>
    <scope>NUCLEOTIDE SEQUENCE</scope>
</reference>